<comment type="caution">
    <text evidence="1">The sequence shown here is derived from an EMBL/GenBank/DDBJ whole genome shotgun (WGS) entry which is preliminary data.</text>
</comment>
<evidence type="ECO:0000313" key="2">
    <source>
        <dbReference type="Proteomes" id="UP000235943"/>
    </source>
</evidence>
<dbReference type="Pfam" id="PF08012">
    <property type="entry name" value="DUF1702"/>
    <property type="match status" value="1"/>
</dbReference>
<evidence type="ECO:0000313" key="1">
    <source>
        <dbReference type="EMBL" id="PNG23521.1"/>
    </source>
</evidence>
<reference evidence="1 2" key="1">
    <citation type="submission" date="2018-01" db="EMBL/GenBank/DDBJ databases">
        <title>Draft genome sequence of Streptomyces sp. 13K301.</title>
        <authorList>
            <person name="Sahin N."/>
            <person name="Saygin H."/>
            <person name="Ay H."/>
        </authorList>
    </citation>
    <scope>NUCLEOTIDE SEQUENCE [LARGE SCALE GENOMIC DNA]</scope>
    <source>
        <strain evidence="1 2">13K301</strain>
    </source>
</reference>
<organism evidence="1 2">
    <name type="scientific">Streptomyces cahuitamycinicus</name>
    <dbReference type="NCBI Taxonomy" id="2070367"/>
    <lineage>
        <taxon>Bacteria</taxon>
        <taxon>Bacillati</taxon>
        <taxon>Actinomycetota</taxon>
        <taxon>Actinomycetes</taxon>
        <taxon>Kitasatosporales</taxon>
        <taxon>Streptomycetaceae</taxon>
        <taxon>Streptomyces</taxon>
    </lineage>
</organism>
<dbReference type="InterPro" id="IPR012964">
    <property type="entry name" value="DUF1702"/>
</dbReference>
<dbReference type="EMBL" id="POUC01000013">
    <property type="protein sequence ID" value="PNG23521.1"/>
    <property type="molecule type" value="Genomic_DNA"/>
</dbReference>
<dbReference type="Proteomes" id="UP000235943">
    <property type="component" value="Unassembled WGS sequence"/>
</dbReference>
<protein>
    <submittedName>
        <fullName evidence="1">Enediyne biosynthesis protein</fullName>
    </submittedName>
</protein>
<accession>A0A2N8TWY6</accession>
<keyword evidence="2" id="KW-1185">Reference proteome</keyword>
<sequence>MSLRHHPLGGHERRHSVATASGALRRLLMAPSLSDVTFAERGFPVTETAATRQLEAIPQAVVCGFEWGIEARDLWETEHRLSMVDAEVRGFAYEGATMACVIRDAMGPGRGSRTGELLQGAGRRHIFLNYIGIGFAMARLPRLLWKKVMPDLDGARYYPQMSWLAVDGYGFDRAYFDTARWVDQQRLPKPYAWEGDPEYFARAFDQGIGRALWFIHGARVEHVAAGVGRFAARRHPDLWSGVGLAATFAGSSTPGDLATLRVTAGEHRDHLAQGSVFAAKARHFSNTVPDHTRAATLALAGITVESAAALADDCADAAVPTSSTPAYELWRRAVRDQMPVKPLEHF</sequence>
<dbReference type="AlphaFoldDB" id="A0A2N8TWY6"/>
<name>A0A2N8TWY6_9ACTN</name>
<proteinExistence type="predicted"/>
<gene>
    <name evidence="1" type="ORF">C1J00_03450</name>
</gene>
<dbReference type="OrthoDB" id="2530105at2"/>